<keyword evidence="2" id="KW-0418">Kinase</keyword>
<dbReference type="InterPro" id="IPR036890">
    <property type="entry name" value="HATPase_C_sf"/>
</dbReference>
<dbReference type="Pfam" id="PF13181">
    <property type="entry name" value="TPR_8"/>
    <property type="match status" value="2"/>
</dbReference>
<accession>A0ABW5LQ92</accession>
<keyword evidence="7" id="KW-0067">ATP-binding</keyword>
<evidence type="ECO:0000256" key="4">
    <source>
        <dbReference type="SAM" id="Coils"/>
    </source>
</evidence>
<dbReference type="Gene3D" id="1.25.40.10">
    <property type="entry name" value="Tetratricopeptide repeat domain"/>
    <property type="match status" value="2"/>
</dbReference>
<keyword evidence="4" id="KW-0175">Coiled coil</keyword>
<feature type="transmembrane region" description="Helical" evidence="5">
    <location>
        <begin position="376"/>
        <end position="396"/>
    </location>
</feature>
<keyword evidence="1" id="KW-0808">Transferase</keyword>
<organism evidence="7 8">
    <name type="scientific">Pseudotenacibaculum haliotis</name>
    <dbReference type="NCBI Taxonomy" id="1862138"/>
    <lineage>
        <taxon>Bacteria</taxon>
        <taxon>Pseudomonadati</taxon>
        <taxon>Bacteroidota</taxon>
        <taxon>Flavobacteriia</taxon>
        <taxon>Flavobacteriales</taxon>
        <taxon>Flavobacteriaceae</taxon>
        <taxon>Pseudotenacibaculum</taxon>
    </lineage>
</organism>
<name>A0ABW5LQ92_9FLAO</name>
<dbReference type="Proteomes" id="UP001597508">
    <property type="component" value="Unassembled WGS sequence"/>
</dbReference>
<evidence type="ECO:0000256" key="5">
    <source>
        <dbReference type="SAM" id="Phobius"/>
    </source>
</evidence>
<dbReference type="GO" id="GO:0005524">
    <property type="term" value="F:ATP binding"/>
    <property type="evidence" value="ECO:0007669"/>
    <property type="project" value="UniProtKB-KW"/>
</dbReference>
<feature type="domain" description="Histidine kinase/HSP90-like ATPase" evidence="6">
    <location>
        <begin position="514"/>
        <end position="600"/>
    </location>
</feature>
<feature type="coiled-coil region" evidence="4">
    <location>
        <begin position="342"/>
        <end position="374"/>
    </location>
</feature>
<dbReference type="Pfam" id="PF02518">
    <property type="entry name" value="HATPase_c"/>
    <property type="match status" value="1"/>
</dbReference>
<comment type="caution">
    <text evidence="7">The sequence shown here is derived from an EMBL/GenBank/DDBJ whole genome shotgun (WGS) entry which is preliminary data.</text>
</comment>
<dbReference type="PANTHER" id="PTHR24421">
    <property type="entry name" value="NITRATE/NITRITE SENSOR PROTEIN NARX-RELATED"/>
    <property type="match status" value="1"/>
</dbReference>
<dbReference type="SUPFAM" id="SSF48452">
    <property type="entry name" value="TPR-like"/>
    <property type="match status" value="1"/>
</dbReference>
<sequence length="603" mass="70418">MISFLCFGQNIDQKRDSIIQTGLDYYFKRDTVGLKESNILLKELYESYGDSLSLAKIYHFKALKFRIQYRLDSSYYYYHQSKDISKQINDSLEVGRRLLSMAYMQNDERDYVGAKDVAIETLRYLEPLKEISYTGDGYNILGNILTNLGEYNEARKSYYKSQEIFKLHKNENFKEGWNLFLLNNIGNTYLLEGNHTKAIEYLNLGLNSISDKEKRFNQYILLLGNLADCLYEIDEKQEAWEKYLLILDLREKAKNTYGLSLSHNGLSQRFLEEGNRIKAKYHAEKGYELAKKVNNNATRLSALLKLGELTNGLQSKQYYQEYAQLNDSLNKRERYLKGQFALVRYETEKKDKQNEKLRIDKEEQERETERQRQQKLISWLASGLAILGLGFSYVYFRARRKKLMYEAQLQKASVREEERQQIAKSLHDEVAGDLRMLHQKLSKTELQKEADNLEKIKENVRNLSHQLSSVSFDEVSFKDQIVNLIADSFSPSFRISTEGINDIGWKEINNTLKRTLYLCIRESLQNTLKYAEASKFFIHFSIEKKEIVLLLKDNGKGFDLTKGKKGIGLKNLKERAEEIHGSFDIESSEEGTKTTIRIPIHGR</sequence>
<keyword evidence="8" id="KW-1185">Reference proteome</keyword>
<keyword evidence="5" id="KW-0472">Membrane</keyword>
<keyword evidence="3" id="KW-0902">Two-component regulatory system</keyword>
<dbReference type="RefSeq" id="WP_379665703.1">
    <property type="nucleotide sequence ID" value="NZ_JBHULH010000003.1"/>
</dbReference>
<evidence type="ECO:0000313" key="7">
    <source>
        <dbReference type="EMBL" id="MFD2566993.1"/>
    </source>
</evidence>
<keyword evidence="7" id="KW-0547">Nucleotide-binding</keyword>
<protein>
    <submittedName>
        <fullName evidence="7">ATP-binding protein</fullName>
    </submittedName>
</protein>
<dbReference type="InterPro" id="IPR050482">
    <property type="entry name" value="Sensor_HK_TwoCompSys"/>
</dbReference>
<evidence type="ECO:0000313" key="8">
    <source>
        <dbReference type="Proteomes" id="UP001597508"/>
    </source>
</evidence>
<dbReference type="EMBL" id="JBHULH010000003">
    <property type="protein sequence ID" value="MFD2566993.1"/>
    <property type="molecule type" value="Genomic_DNA"/>
</dbReference>
<evidence type="ECO:0000259" key="6">
    <source>
        <dbReference type="Pfam" id="PF02518"/>
    </source>
</evidence>
<gene>
    <name evidence="7" type="ORF">ACFSRZ_06390</name>
</gene>
<evidence type="ECO:0000256" key="2">
    <source>
        <dbReference type="ARBA" id="ARBA00022777"/>
    </source>
</evidence>
<dbReference type="InterPro" id="IPR019734">
    <property type="entry name" value="TPR_rpt"/>
</dbReference>
<keyword evidence="5" id="KW-1133">Transmembrane helix</keyword>
<proteinExistence type="predicted"/>
<dbReference type="SMART" id="SM00028">
    <property type="entry name" value="TPR"/>
    <property type="match status" value="4"/>
</dbReference>
<dbReference type="InterPro" id="IPR011990">
    <property type="entry name" value="TPR-like_helical_dom_sf"/>
</dbReference>
<dbReference type="InterPro" id="IPR003594">
    <property type="entry name" value="HATPase_dom"/>
</dbReference>
<evidence type="ECO:0000256" key="1">
    <source>
        <dbReference type="ARBA" id="ARBA00022679"/>
    </source>
</evidence>
<keyword evidence="5" id="KW-0812">Transmembrane</keyword>
<evidence type="ECO:0000256" key="3">
    <source>
        <dbReference type="ARBA" id="ARBA00023012"/>
    </source>
</evidence>
<dbReference type="Gene3D" id="3.30.565.10">
    <property type="entry name" value="Histidine kinase-like ATPase, C-terminal domain"/>
    <property type="match status" value="1"/>
</dbReference>
<dbReference type="CDD" id="cd16917">
    <property type="entry name" value="HATPase_UhpB-NarQ-NarX-like"/>
    <property type="match status" value="1"/>
</dbReference>
<dbReference type="SUPFAM" id="SSF55874">
    <property type="entry name" value="ATPase domain of HSP90 chaperone/DNA topoisomerase II/histidine kinase"/>
    <property type="match status" value="1"/>
</dbReference>
<reference evidence="8" key="1">
    <citation type="journal article" date="2019" name="Int. J. Syst. Evol. Microbiol.">
        <title>The Global Catalogue of Microorganisms (GCM) 10K type strain sequencing project: providing services to taxonomists for standard genome sequencing and annotation.</title>
        <authorList>
            <consortium name="The Broad Institute Genomics Platform"/>
            <consortium name="The Broad Institute Genome Sequencing Center for Infectious Disease"/>
            <person name="Wu L."/>
            <person name="Ma J."/>
        </authorList>
    </citation>
    <scope>NUCLEOTIDE SEQUENCE [LARGE SCALE GENOMIC DNA]</scope>
    <source>
        <strain evidence="8">KCTC 52127</strain>
    </source>
</reference>